<dbReference type="GO" id="GO:0003735">
    <property type="term" value="F:structural constituent of ribosome"/>
    <property type="evidence" value="ECO:0007669"/>
    <property type="project" value="TreeGrafter"/>
</dbReference>
<sequence>MSKSLHSPTARLLQSSRLFSLPRPLPQPALESASASGAYRASETATLPYPTHQAIATPASSHFRGDWGLKRPIPRKTTARSTTPVIRVRAQDNTQHITDFESAADHVLTESKWRQMGIPLMNKEPRTTYSGDRASPQSVYDDNLDITDPEAAQRDAPQMTAARTRGAPASVERTNQRWKFEGPWIPGMQEGEFDEYISGKLTKRKAEFRHFLTKRILEKRIHDEERSNRDRGQSRAVSTSRIEELRKEVEENYESEEKKLRDDHVVQNLGSELTAAICDFLDLPGVRMGRQNYAQSSLLQAQVSSLTSDSGPPSTHPGAGLSHLRTNAFMENHPYWGPQAHRAPVKARVLRPRNSSLYTEFQAKIGVGGVVTSDPIGSSNHSSSRGQLPEYTEEHKDEHYLDNDRMTSALDENLPGGNKIWVQPDTAHINESGNIQLHISRGDKEAIAVKRNKVEHIHQARSQSYGGPTGPGYVGTAKPGQEANYGYSLPGMRQQRQRSSGVKGFDEELGRSPRQGQMEQGEAAQKIRELMAGAGKGRGGFSRR</sequence>
<feature type="region of interest" description="Disordered" evidence="1">
    <location>
        <begin position="122"/>
        <end position="141"/>
    </location>
</feature>
<evidence type="ECO:0000313" key="2">
    <source>
        <dbReference type="EMBL" id="USW54844.1"/>
    </source>
</evidence>
<dbReference type="AlphaFoldDB" id="A0A9Q9ASY4"/>
<dbReference type="Pfam" id="PF11709">
    <property type="entry name" value="Mit_ribos_Mrp51"/>
    <property type="match status" value="1"/>
</dbReference>
<dbReference type="GO" id="GO:0005763">
    <property type="term" value="C:mitochondrial small ribosomal subunit"/>
    <property type="evidence" value="ECO:0007669"/>
    <property type="project" value="TreeGrafter"/>
</dbReference>
<evidence type="ECO:0000313" key="3">
    <source>
        <dbReference type="Proteomes" id="UP001056384"/>
    </source>
</evidence>
<dbReference type="GO" id="GO:0070124">
    <property type="term" value="P:mitochondrial translational initiation"/>
    <property type="evidence" value="ECO:0007669"/>
    <property type="project" value="TreeGrafter"/>
</dbReference>
<protein>
    <submittedName>
        <fullName evidence="2">Uncharacterized protein</fullName>
    </submittedName>
</protein>
<feature type="compositionally biased region" description="Polar residues" evidence="1">
    <location>
        <begin position="127"/>
        <end position="140"/>
    </location>
</feature>
<dbReference type="EMBL" id="CP099423">
    <property type="protein sequence ID" value="USW54844.1"/>
    <property type="molecule type" value="Genomic_DNA"/>
</dbReference>
<dbReference type="PANTHER" id="PTHR28058">
    <property type="entry name" value="37S RIBOSOMAL PROTEIN MRP51, MITOCHONDRIAL"/>
    <property type="match status" value="1"/>
</dbReference>
<reference evidence="2" key="1">
    <citation type="submission" date="2022-06" db="EMBL/GenBank/DDBJ databases">
        <title>Complete genome sequences of two strains of the flax pathogen Septoria linicola.</title>
        <authorList>
            <person name="Lapalu N."/>
            <person name="Simon A."/>
            <person name="Demenou B."/>
            <person name="Paumier D."/>
            <person name="Guillot M.-P."/>
            <person name="Gout L."/>
            <person name="Valade R."/>
        </authorList>
    </citation>
    <scope>NUCLEOTIDE SEQUENCE</scope>
    <source>
        <strain evidence="2">SE15195</strain>
    </source>
</reference>
<proteinExistence type="predicted"/>
<dbReference type="PANTHER" id="PTHR28058:SF1">
    <property type="entry name" value="SMALL RIBOSOMAL SUBUNIT PROTEIN BS1M"/>
    <property type="match status" value="1"/>
</dbReference>
<feature type="region of interest" description="Disordered" evidence="1">
    <location>
        <begin position="491"/>
        <end position="523"/>
    </location>
</feature>
<dbReference type="InterPro" id="IPR016712">
    <property type="entry name" value="Rbsml_bS1m-like"/>
</dbReference>
<feature type="region of interest" description="Disordered" evidence="1">
    <location>
        <begin position="154"/>
        <end position="173"/>
    </location>
</feature>
<evidence type="ECO:0000256" key="1">
    <source>
        <dbReference type="SAM" id="MobiDB-lite"/>
    </source>
</evidence>
<name>A0A9Q9ASY4_9PEZI</name>
<keyword evidence="3" id="KW-1185">Reference proteome</keyword>
<accession>A0A9Q9ASY4</accession>
<organism evidence="2 3">
    <name type="scientific">Septoria linicola</name>
    <dbReference type="NCBI Taxonomy" id="215465"/>
    <lineage>
        <taxon>Eukaryota</taxon>
        <taxon>Fungi</taxon>
        <taxon>Dikarya</taxon>
        <taxon>Ascomycota</taxon>
        <taxon>Pezizomycotina</taxon>
        <taxon>Dothideomycetes</taxon>
        <taxon>Dothideomycetidae</taxon>
        <taxon>Mycosphaerellales</taxon>
        <taxon>Mycosphaerellaceae</taxon>
        <taxon>Septoria</taxon>
    </lineage>
</organism>
<gene>
    <name evidence="2" type="ORF">Slin15195_G081630</name>
</gene>
<dbReference type="Proteomes" id="UP001056384">
    <property type="component" value="Chromosome 6"/>
</dbReference>